<dbReference type="PANTHER" id="PTHR10826:SF1">
    <property type="entry name" value="COMPLEMENT COMPONENT 1 Q SUBCOMPONENT-BINDING PROTEIN, MITOCHONDRIAL"/>
    <property type="match status" value="1"/>
</dbReference>
<dbReference type="SUPFAM" id="SSF54529">
    <property type="entry name" value="Mitochondrial glycoprotein MAM33-like"/>
    <property type="match status" value="1"/>
</dbReference>
<gene>
    <name evidence="2" type="ORF">SteCoe_26987</name>
</gene>
<dbReference type="InterPro" id="IPR036561">
    <property type="entry name" value="MAM33_sf"/>
</dbReference>
<accession>A0A1R2BBW6</accession>
<organism evidence="2 3">
    <name type="scientific">Stentor coeruleus</name>
    <dbReference type="NCBI Taxonomy" id="5963"/>
    <lineage>
        <taxon>Eukaryota</taxon>
        <taxon>Sar</taxon>
        <taxon>Alveolata</taxon>
        <taxon>Ciliophora</taxon>
        <taxon>Postciliodesmatophora</taxon>
        <taxon>Heterotrichea</taxon>
        <taxon>Heterotrichida</taxon>
        <taxon>Stentoridae</taxon>
        <taxon>Stentor</taxon>
    </lineage>
</organism>
<dbReference type="InterPro" id="IPR003428">
    <property type="entry name" value="MAM33"/>
</dbReference>
<name>A0A1R2BBW6_9CILI</name>
<reference evidence="2 3" key="1">
    <citation type="submission" date="2016-11" db="EMBL/GenBank/DDBJ databases">
        <title>The macronuclear genome of Stentor coeruleus: a giant cell with tiny introns.</title>
        <authorList>
            <person name="Slabodnick M."/>
            <person name="Ruby J.G."/>
            <person name="Reiff S.B."/>
            <person name="Swart E.C."/>
            <person name="Gosai S."/>
            <person name="Prabakaran S."/>
            <person name="Witkowska E."/>
            <person name="Larue G.E."/>
            <person name="Fisher S."/>
            <person name="Freeman R.M."/>
            <person name="Gunawardena J."/>
            <person name="Chu W."/>
            <person name="Stover N.A."/>
            <person name="Gregory B.D."/>
            <person name="Nowacki M."/>
            <person name="Derisi J."/>
            <person name="Roy S.W."/>
            <person name="Marshall W.F."/>
            <person name="Sood P."/>
        </authorList>
    </citation>
    <scope>NUCLEOTIDE SEQUENCE [LARGE SCALE GENOMIC DNA]</scope>
    <source>
        <strain evidence="2">WM001</strain>
    </source>
</reference>
<evidence type="ECO:0008006" key="4">
    <source>
        <dbReference type="Google" id="ProtNLM"/>
    </source>
</evidence>
<dbReference type="PANTHER" id="PTHR10826">
    <property type="entry name" value="COMPLEMENT COMPONENT 1"/>
    <property type="match status" value="1"/>
</dbReference>
<feature type="region of interest" description="Disordered" evidence="1">
    <location>
        <begin position="93"/>
        <end position="119"/>
    </location>
</feature>
<feature type="compositionally biased region" description="Acidic residues" evidence="1">
    <location>
        <begin position="100"/>
        <end position="114"/>
    </location>
</feature>
<dbReference type="OrthoDB" id="278212at2759"/>
<evidence type="ECO:0000256" key="1">
    <source>
        <dbReference type="SAM" id="MobiDB-lite"/>
    </source>
</evidence>
<comment type="caution">
    <text evidence="2">The sequence shown here is derived from an EMBL/GenBank/DDBJ whole genome shotgun (WGS) entry which is preliminary data.</text>
</comment>
<dbReference type="Pfam" id="PF02330">
    <property type="entry name" value="MAM33"/>
    <property type="match status" value="1"/>
</dbReference>
<evidence type="ECO:0000313" key="3">
    <source>
        <dbReference type="Proteomes" id="UP000187209"/>
    </source>
</evidence>
<evidence type="ECO:0000313" key="2">
    <source>
        <dbReference type="EMBL" id="OMJ74165.1"/>
    </source>
</evidence>
<dbReference type="Proteomes" id="UP000187209">
    <property type="component" value="Unassembled WGS sequence"/>
</dbReference>
<dbReference type="GO" id="GO:0005759">
    <property type="term" value="C:mitochondrial matrix"/>
    <property type="evidence" value="ECO:0007669"/>
    <property type="project" value="InterPro"/>
</dbReference>
<proteinExistence type="predicted"/>
<dbReference type="AlphaFoldDB" id="A0A1R2BBW6"/>
<protein>
    <recommendedName>
        <fullName evidence="4">Mitochondrial glycoprotein domain-containing protein</fullName>
    </recommendedName>
</protein>
<dbReference type="EMBL" id="MPUH01000770">
    <property type="protein sequence ID" value="OMJ74165.1"/>
    <property type="molecule type" value="Genomic_DNA"/>
</dbReference>
<sequence>MFRHIKHLIRPFVCRPVLLNREFSSVINKRLAKALEKEFEFEQSQYKLDESVAPYLQESGFEIVEIEGNTLVKLKKNAHGNELEVTFNARSPYADQQQEEHEENQENQENDEGQAQDNSTEFQITVKKPGNKEGIIYECITTNSEIQINNIVYSDDVNNAEKISTYMSMSDYRGPDFSTLDEKLQTAFVEFLKTHGINEDMAVFIETYSVDKEHRLYMDWIDKVKDFIKN</sequence>
<dbReference type="Gene3D" id="3.10.280.10">
    <property type="entry name" value="Mitochondrial glycoprotein"/>
    <property type="match status" value="1"/>
</dbReference>
<keyword evidence="3" id="KW-1185">Reference proteome</keyword>